<dbReference type="Gene3D" id="3.40.50.150">
    <property type="entry name" value="Vaccinia Virus protein VP39"/>
    <property type="match status" value="1"/>
</dbReference>
<organism evidence="6 7">
    <name type="scientific">Micromonospora echinofusca</name>
    <dbReference type="NCBI Taxonomy" id="47858"/>
    <lineage>
        <taxon>Bacteria</taxon>
        <taxon>Bacillati</taxon>
        <taxon>Actinomycetota</taxon>
        <taxon>Actinomycetes</taxon>
        <taxon>Micromonosporales</taxon>
        <taxon>Micromonosporaceae</taxon>
        <taxon>Micromonospora</taxon>
    </lineage>
</organism>
<dbReference type="RefSeq" id="WP_208813049.1">
    <property type="nucleotide sequence ID" value="NZ_WVUH01000059.1"/>
</dbReference>
<gene>
    <name evidence="6" type="ORF">GSF22_09635</name>
</gene>
<dbReference type="SUPFAM" id="SSF53335">
    <property type="entry name" value="S-adenosyl-L-methionine-dependent methyltransferases"/>
    <property type="match status" value="1"/>
</dbReference>
<dbReference type="GO" id="GO:0008168">
    <property type="term" value="F:methyltransferase activity"/>
    <property type="evidence" value="ECO:0007669"/>
    <property type="project" value="UniProtKB-KW"/>
</dbReference>
<dbReference type="Proteomes" id="UP000823521">
    <property type="component" value="Unassembled WGS sequence"/>
</dbReference>
<keyword evidence="1 6" id="KW-0489">Methyltransferase</keyword>
<dbReference type="SUPFAM" id="SSF46785">
    <property type="entry name" value="Winged helix' DNA-binding domain"/>
    <property type="match status" value="1"/>
</dbReference>
<feature type="domain" description="O-methyltransferase dimerisation" evidence="5">
    <location>
        <begin position="30"/>
        <end position="100"/>
    </location>
</feature>
<accession>A0ABS3VNY1</accession>
<dbReference type="InterPro" id="IPR012967">
    <property type="entry name" value="COMT_dimerisation"/>
</dbReference>
<dbReference type="PANTHER" id="PTHR43712">
    <property type="entry name" value="PUTATIVE (AFU_ORTHOLOGUE AFUA_4G14580)-RELATED"/>
    <property type="match status" value="1"/>
</dbReference>
<dbReference type="PANTHER" id="PTHR43712:SF2">
    <property type="entry name" value="O-METHYLTRANSFERASE CICE"/>
    <property type="match status" value="1"/>
</dbReference>
<reference evidence="6 7" key="1">
    <citation type="submission" date="2019-12" db="EMBL/GenBank/DDBJ databases">
        <title>Whole genome sequencing of endophytic Actinobacterium Micromonospora sp. MPMI6T.</title>
        <authorList>
            <person name="Evv R."/>
            <person name="Podile A.R."/>
        </authorList>
    </citation>
    <scope>NUCLEOTIDE SEQUENCE [LARGE SCALE GENOMIC DNA]</scope>
    <source>
        <strain evidence="6 7">MPMI6</strain>
    </source>
</reference>
<dbReference type="Pfam" id="PF08100">
    <property type="entry name" value="Dimerisation"/>
    <property type="match status" value="1"/>
</dbReference>
<dbReference type="PROSITE" id="PS51683">
    <property type="entry name" value="SAM_OMT_II"/>
    <property type="match status" value="1"/>
</dbReference>
<comment type="caution">
    <text evidence="6">The sequence shown here is derived from an EMBL/GenBank/DDBJ whole genome shotgun (WGS) entry which is preliminary data.</text>
</comment>
<evidence type="ECO:0000256" key="2">
    <source>
        <dbReference type="ARBA" id="ARBA00022679"/>
    </source>
</evidence>
<protein>
    <submittedName>
        <fullName evidence="6">Methyltransferase</fullName>
    </submittedName>
</protein>
<dbReference type="GO" id="GO:0032259">
    <property type="term" value="P:methylation"/>
    <property type="evidence" value="ECO:0007669"/>
    <property type="project" value="UniProtKB-KW"/>
</dbReference>
<sequence length="358" mass="38551">MPDDSLVGADNAGQPAPSDPVAPLFRAVWGYAASATIATALDLELPDRLGEQTCSVKDLAAQTGAHEPSLDRLLRALVSIGVVAEPEPGTFALTRSGALLRTDVPHSMYALARLMLHQSMWRPWARLTTSIRTGERNFEELFGMSYWTYMKQNPEVSDLFNSAMGQATQDIVSAVVRGYDFSRYGTVVDVGGGNGTLISAILKSSPESRGIVFDSPTGVEKAAQVLAEEGVADRCDVRSGDFFVEVPRGGDAYVMKSIIHDWSDEQSMVILRNCREAVPVDGRLLIIDPVLPPPPVTESLASPFAYLNDLAMLVKLGGKERTEAEYEALLSAAGFRKTQVVSLAGPARICLIEAVPVP</sequence>
<evidence type="ECO:0000256" key="1">
    <source>
        <dbReference type="ARBA" id="ARBA00022603"/>
    </source>
</evidence>
<dbReference type="InterPro" id="IPR029063">
    <property type="entry name" value="SAM-dependent_MTases_sf"/>
</dbReference>
<dbReference type="Pfam" id="PF00891">
    <property type="entry name" value="Methyltransf_2"/>
    <property type="match status" value="1"/>
</dbReference>
<evidence type="ECO:0000256" key="3">
    <source>
        <dbReference type="ARBA" id="ARBA00022691"/>
    </source>
</evidence>
<dbReference type="CDD" id="cd02440">
    <property type="entry name" value="AdoMet_MTases"/>
    <property type="match status" value="1"/>
</dbReference>
<dbReference type="Gene3D" id="1.10.10.10">
    <property type="entry name" value="Winged helix-like DNA-binding domain superfamily/Winged helix DNA-binding domain"/>
    <property type="match status" value="1"/>
</dbReference>
<name>A0ABS3VNY1_MICEH</name>
<feature type="domain" description="O-methyltransferase C-terminal" evidence="4">
    <location>
        <begin position="124"/>
        <end position="336"/>
    </location>
</feature>
<evidence type="ECO:0000259" key="4">
    <source>
        <dbReference type="Pfam" id="PF00891"/>
    </source>
</evidence>
<dbReference type="Gene3D" id="1.10.287.1350">
    <property type="match status" value="1"/>
</dbReference>
<keyword evidence="2" id="KW-0808">Transferase</keyword>
<dbReference type="InterPro" id="IPR016461">
    <property type="entry name" value="COMT-like"/>
</dbReference>
<keyword evidence="3" id="KW-0949">S-adenosyl-L-methionine</keyword>
<evidence type="ECO:0000313" key="6">
    <source>
        <dbReference type="EMBL" id="MBO4206266.1"/>
    </source>
</evidence>
<dbReference type="InterPro" id="IPR001077">
    <property type="entry name" value="COMT_C"/>
</dbReference>
<dbReference type="InterPro" id="IPR036390">
    <property type="entry name" value="WH_DNA-bd_sf"/>
</dbReference>
<dbReference type="EMBL" id="WVUH01000059">
    <property type="protein sequence ID" value="MBO4206266.1"/>
    <property type="molecule type" value="Genomic_DNA"/>
</dbReference>
<dbReference type="InterPro" id="IPR036388">
    <property type="entry name" value="WH-like_DNA-bd_sf"/>
</dbReference>
<dbReference type="PIRSF" id="PIRSF005739">
    <property type="entry name" value="O-mtase"/>
    <property type="match status" value="1"/>
</dbReference>
<proteinExistence type="predicted"/>
<evidence type="ECO:0000259" key="5">
    <source>
        <dbReference type="Pfam" id="PF08100"/>
    </source>
</evidence>
<evidence type="ECO:0000313" key="7">
    <source>
        <dbReference type="Proteomes" id="UP000823521"/>
    </source>
</evidence>
<keyword evidence="7" id="KW-1185">Reference proteome</keyword>